<reference evidence="9 10" key="1">
    <citation type="submission" date="2018-08" db="EMBL/GenBank/DDBJ databases">
        <title>Draft genome of the lignicolous fungus Coniochaeta pulveracea.</title>
        <authorList>
            <person name="Borstlap C.J."/>
            <person name="De Witt R.N."/>
            <person name="Botha A."/>
            <person name="Volschenk H."/>
        </authorList>
    </citation>
    <scope>NUCLEOTIDE SEQUENCE [LARGE SCALE GENOMIC DNA]</scope>
    <source>
        <strain evidence="9 10">CAB683</strain>
    </source>
</reference>
<feature type="region of interest" description="Disordered" evidence="7">
    <location>
        <begin position="161"/>
        <end position="181"/>
    </location>
</feature>
<dbReference type="GO" id="GO:0001228">
    <property type="term" value="F:DNA-binding transcription activator activity, RNA polymerase II-specific"/>
    <property type="evidence" value="ECO:0007669"/>
    <property type="project" value="TreeGrafter"/>
</dbReference>
<dbReference type="InterPro" id="IPR051430">
    <property type="entry name" value="Fungal_TF_Env_Response"/>
</dbReference>
<dbReference type="Pfam" id="PF04082">
    <property type="entry name" value="Fungal_trans"/>
    <property type="match status" value="1"/>
</dbReference>
<dbReference type="EMBL" id="QVQW01000009">
    <property type="protein sequence ID" value="RKU47329.1"/>
    <property type="molecule type" value="Genomic_DNA"/>
</dbReference>
<feature type="compositionally biased region" description="Basic residues" evidence="7">
    <location>
        <begin position="167"/>
        <end position="178"/>
    </location>
</feature>
<dbReference type="AlphaFoldDB" id="A0A420YHG5"/>
<dbReference type="GO" id="GO:0008270">
    <property type="term" value="F:zinc ion binding"/>
    <property type="evidence" value="ECO:0007669"/>
    <property type="project" value="InterPro"/>
</dbReference>
<dbReference type="PROSITE" id="PS00463">
    <property type="entry name" value="ZN2_CY6_FUNGAL_1"/>
    <property type="match status" value="1"/>
</dbReference>
<evidence type="ECO:0000259" key="8">
    <source>
        <dbReference type="PROSITE" id="PS50048"/>
    </source>
</evidence>
<evidence type="ECO:0000256" key="3">
    <source>
        <dbReference type="ARBA" id="ARBA00023015"/>
    </source>
</evidence>
<dbReference type="GO" id="GO:0006351">
    <property type="term" value="P:DNA-templated transcription"/>
    <property type="evidence" value="ECO:0007669"/>
    <property type="project" value="InterPro"/>
</dbReference>
<dbReference type="GO" id="GO:0000978">
    <property type="term" value="F:RNA polymerase II cis-regulatory region sequence-specific DNA binding"/>
    <property type="evidence" value="ECO:0007669"/>
    <property type="project" value="TreeGrafter"/>
</dbReference>
<accession>A0A420YHG5</accession>
<dbReference type="InterPro" id="IPR001138">
    <property type="entry name" value="Zn2Cys6_DnaBD"/>
</dbReference>
<dbReference type="CDD" id="cd12148">
    <property type="entry name" value="fungal_TF_MHR"/>
    <property type="match status" value="1"/>
</dbReference>
<dbReference type="Gene3D" id="4.10.240.10">
    <property type="entry name" value="Zn(2)-C6 fungal-type DNA-binding domain"/>
    <property type="match status" value="1"/>
</dbReference>
<keyword evidence="3" id="KW-0805">Transcription regulation</keyword>
<name>A0A420YHG5_9PEZI</name>
<proteinExistence type="predicted"/>
<evidence type="ECO:0000256" key="7">
    <source>
        <dbReference type="SAM" id="MobiDB-lite"/>
    </source>
</evidence>
<evidence type="ECO:0000256" key="1">
    <source>
        <dbReference type="ARBA" id="ARBA00022723"/>
    </source>
</evidence>
<keyword evidence="5" id="KW-0804">Transcription</keyword>
<keyword evidence="10" id="KW-1185">Reference proteome</keyword>
<keyword evidence="2" id="KW-0862">Zinc</keyword>
<evidence type="ECO:0000313" key="10">
    <source>
        <dbReference type="Proteomes" id="UP000275385"/>
    </source>
</evidence>
<dbReference type="CDD" id="cd00067">
    <property type="entry name" value="GAL4"/>
    <property type="match status" value="1"/>
</dbReference>
<feature type="domain" description="Zn(2)-C6 fungal-type" evidence="8">
    <location>
        <begin position="59"/>
        <end position="88"/>
    </location>
</feature>
<gene>
    <name evidence="9" type="ORF">DL546_003825</name>
</gene>
<dbReference type="SUPFAM" id="SSF57701">
    <property type="entry name" value="Zn2/Cys6 DNA-binding domain"/>
    <property type="match status" value="1"/>
</dbReference>
<dbReference type="Proteomes" id="UP000275385">
    <property type="component" value="Unassembled WGS sequence"/>
</dbReference>
<sequence>MSDRSVNNRAAYNTAIMAENGDSGDRHESPMASNMSVLVFDNNSFGRPKSVKRPRPVKSCTECRKRKLKCDRSWPCSQCQKSRRDCKYACSDMEGGSDGSENELPERPVKQRRFVSSGLYAESIAPSQPNGAASSTGRGNAPMEDIAARLDRLERLLTENNYSLPSNKRRGPSRRPHYPHVPAPAVTIRALSLQERMRSRYFGQYSTKVLLNLFPEAKEFMNSMARTEGVRDLFLTLQRVYKALEEDHLRLMEPIAIFVDSMIPVQKRMSDILPKRRESCDRLLEAYIGASEGLYRVVHIPTFRQEYQRYWRGEGHNDAFLPRLLCMLSIGSRFESESRGLGHDRHDSVHAPTALALVRTWLDGLRGKYLVNHESLQTEVLLLHAQRTITLRNHESWAQMGLIARMAMTMGLHRDPSEFPQLPVFRAENRRRVWYTIMDMDLHIALQCSLPCAVREGEYTCRPPSNLDDHELFPEMRDLPPSKPIETHTSNQLQSYAANTLATRMRVAHIVNRLDTIRDYDEVLDVGMQLEQMIDDVNSLFPRHHALDTQQKYKEWRFRVLLDMHVRRPLLALYRPFAMGTTNCPPHIMNSYLKSSMTILKYMDELDPSVPGFQDVVHMYLVILKHDIIQAAFSVCYFIKIAPDTDSPGPRRPSASPGLSDTGSQDYEVRPLWSTATLISTVEKTLNSLIGLIKDSSSDLRDIVALSVVLNSVQAGTAEQRFDRIASGIQRILDTCMGSLQTKPGGASIPLDPILTGAPARREPQDVYLKPSRYSPHDLFNEPAEEFRLWDHFLDPVTPNAGMDRGDQHGELEPGNPISRP</sequence>
<evidence type="ECO:0000256" key="5">
    <source>
        <dbReference type="ARBA" id="ARBA00023163"/>
    </source>
</evidence>
<dbReference type="Pfam" id="PF00172">
    <property type="entry name" value="Zn_clus"/>
    <property type="match status" value="1"/>
</dbReference>
<evidence type="ECO:0000313" key="9">
    <source>
        <dbReference type="EMBL" id="RKU47329.1"/>
    </source>
</evidence>
<organism evidence="9 10">
    <name type="scientific">Coniochaeta pulveracea</name>
    <dbReference type="NCBI Taxonomy" id="177199"/>
    <lineage>
        <taxon>Eukaryota</taxon>
        <taxon>Fungi</taxon>
        <taxon>Dikarya</taxon>
        <taxon>Ascomycota</taxon>
        <taxon>Pezizomycotina</taxon>
        <taxon>Sordariomycetes</taxon>
        <taxon>Sordariomycetidae</taxon>
        <taxon>Coniochaetales</taxon>
        <taxon>Coniochaetaceae</taxon>
        <taxon>Coniochaeta</taxon>
    </lineage>
</organism>
<keyword evidence="4" id="KW-0238">DNA-binding</keyword>
<dbReference type="PROSITE" id="PS50048">
    <property type="entry name" value="ZN2_CY6_FUNGAL_2"/>
    <property type="match status" value="1"/>
</dbReference>
<dbReference type="PANTHER" id="PTHR31944">
    <property type="entry name" value="HEME-RESPONSIVE ZINC FINGER TRANSCRIPTION FACTOR HAP1"/>
    <property type="match status" value="1"/>
</dbReference>
<evidence type="ECO:0000256" key="2">
    <source>
        <dbReference type="ARBA" id="ARBA00022833"/>
    </source>
</evidence>
<dbReference type="InterPro" id="IPR036864">
    <property type="entry name" value="Zn2-C6_fun-type_DNA-bd_sf"/>
</dbReference>
<evidence type="ECO:0000256" key="6">
    <source>
        <dbReference type="ARBA" id="ARBA00023242"/>
    </source>
</evidence>
<dbReference type="OrthoDB" id="5414787at2759"/>
<feature type="region of interest" description="Disordered" evidence="7">
    <location>
        <begin position="798"/>
        <end position="821"/>
    </location>
</feature>
<evidence type="ECO:0000256" key="4">
    <source>
        <dbReference type="ARBA" id="ARBA00023125"/>
    </source>
</evidence>
<dbReference type="InterPro" id="IPR007219">
    <property type="entry name" value="XnlR_reg_dom"/>
</dbReference>
<keyword evidence="1" id="KW-0479">Metal-binding</keyword>
<dbReference type="STRING" id="177199.A0A420YHG5"/>
<dbReference type="GO" id="GO:0005634">
    <property type="term" value="C:nucleus"/>
    <property type="evidence" value="ECO:0007669"/>
    <property type="project" value="TreeGrafter"/>
</dbReference>
<dbReference type="PANTHER" id="PTHR31944:SF131">
    <property type="entry name" value="HEME-RESPONSIVE ZINC FINGER TRANSCRIPTION FACTOR HAP1"/>
    <property type="match status" value="1"/>
</dbReference>
<dbReference type="SMART" id="SM00066">
    <property type="entry name" value="GAL4"/>
    <property type="match status" value="1"/>
</dbReference>
<protein>
    <recommendedName>
        <fullName evidence="8">Zn(2)-C6 fungal-type domain-containing protein</fullName>
    </recommendedName>
</protein>
<comment type="caution">
    <text evidence="9">The sequence shown here is derived from an EMBL/GenBank/DDBJ whole genome shotgun (WGS) entry which is preliminary data.</text>
</comment>
<keyword evidence="6" id="KW-0539">Nucleus</keyword>
<dbReference type="SMART" id="SM00906">
    <property type="entry name" value="Fungal_trans"/>
    <property type="match status" value="1"/>
</dbReference>